<feature type="compositionally biased region" description="Low complexity" evidence="1">
    <location>
        <begin position="698"/>
        <end position="709"/>
    </location>
</feature>
<organism evidence="2 3">
    <name type="scientific">Caenorhabditis auriculariae</name>
    <dbReference type="NCBI Taxonomy" id="2777116"/>
    <lineage>
        <taxon>Eukaryota</taxon>
        <taxon>Metazoa</taxon>
        <taxon>Ecdysozoa</taxon>
        <taxon>Nematoda</taxon>
        <taxon>Chromadorea</taxon>
        <taxon>Rhabditida</taxon>
        <taxon>Rhabditina</taxon>
        <taxon>Rhabditomorpha</taxon>
        <taxon>Rhabditoidea</taxon>
        <taxon>Rhabditidae</taxon>
        <taxon>Peloderinae</taxon>
        <taxon>Caenorhabditis</taxon>
    </lineage>
</organism>
<name>A0A8S1HRG0_9PELO</name>
<feature type="region of interest" description="Disordered" evidence="1">
    <location>
        <begin position="108"/>
        <end position="315"/>
    </location>
</feature>
<feature type="compositionally biased region" description="Polar residues" evidence="1">
    <location>
        <begin position="523"/>
        <end position="539"/>
    </location>
</feature>
<proteinExistence type="predicted"/>
<dbReference type="EMBL" id="CAJGYM010000095">
    <property type="protein sequence ID" value="CAD6197482.1"/>
    <property type="molecule type" value="Genomic_DNA"/>
</dbReference>
<feature type="compositionally biased region" description="Basic and acidic residues" evidence="1">
    <location>
        <begin position="228"/>
        <end position="238"/>
    </location>
</feature>
<evidence type="ECO:0000313" key="3">
    <source>
        <dbReference type="Proteomes" id="UP000835052"/>
    </source>
</evidence>
<dbReference type="Proteomes" id="UP000835052">
    <property type="component" value="Unassembled WGS sequence"/>
</dbReference>
<dbReference type="InterPro" id="IPR017956">
    <property type="entry name" value="AT_hook_DNA-bd_motif"/>
</dbReference>
<reference evidence="2" key="1">
    <citation type="submission" date="2020-10" db="EMBL/GenBank/DDBJ databases">
        <authorList>
            <person name="Kikuchi T."/>
        </authorList>
    </citation>
    <scope>NUCLEOTIDE SEQUENCE</scope>
    <source>
        <strain evidence="2">NKZ352</strain>
    </source>
</reference>
<feature type="compositionally biased region" description="Polar residues" evidence="1">
    <location>
        <begin position="554"/>
        <end position="563"/>
    </location>
</feature>
<dbReference type="OrthoDB" id="7482643at2759"/>
<evidence type="ECO:0000313" key="2">
    <source>
        <dbReference type="EMBL" id="CAD6197482.1"/>
    </source>
</evidence>
<keyword evidence="3" id="KW-1185">Reference proteome</keyword>
<dbReference type="GO" id="GO:0003677">
    <property type="term" value="F:DNA binding"/>
    <property type="evidence" value="ECO:0007669"/>
    <property type="project" value="InterPro"/>
</dbReference>
<dbReference type="PRINTS" id="PR00929">
    <property type="entry name" value="ATHOOK"/>
</dbReference>
<comment type="caution">
    <text evidence="2">The sequence shown here is derived from an EMBL/GenBank/DDBJ whole genome shotgun (WGS) entry which is preliminary data.</text>
</comment>
<feature type="region of interest" description="Disordered" evidence="1">
    <location>
        <begin position="373"/>
        <end position="801"/>
    </location>
</feature>
<gene>
    <name evidence="2" type="ORF">CAUJ_LOCUS13391</name>
</gene>
<feature type="region of interest" description="Disordered" evidence="1">
    <location>
        <begin position="37"/>
        <end position="96"/>
    </location>
</feature>
<feature type="compositionally biased region" description="Low complexity" evidence="1">
    <location>
        <begin position="651"/>
        <end position="673"/>
    </location>
</feature>
<dbReference type="AlphaFoldDB" id="A0A8S1HRG0"/>
<feature type="compositionally biased region" description="Acidic residues" evidence="1">
    <location>
        <begin position="188"/>
        <end position="198"/>
    </location>
</feature>
<feature type="compositionally biased region" description="Acidic residues" evidence="1">
    <location>
        <begin position="239"/>
        <end position="259"/>
    </location>
</feature>
<feature type="compositionally biased region" description="Low complexity" evidence="1">
    <location>
        <begin position="501"/>
        <end position="522"/>
    </location>
</feature>
<accession>A0A8S1HRG0</accession>
<protein>
    <submittedName>
        <fullName evidence="2">Uncharacterized protein</fullName>
    </submittedName>
</protein>
<dbReference type="SMART" id="SM00384">
    <property type="entry name" value="AT_hook"/>
    <property type="match status" value="3"/>
</dbReference>
<feature type="compositionally biased region" description="Polar residues" evidence="1">
    <location>
        <begin position="81"/>
        <end position="95"/>
    </location>
</feature>
<feature type="compositionally biased region" description="Basic and acidic residues" evidence="1">
    <location>
        <begin position="49"/>
        <end position="63"/>
    </location>
</feature>
<feature type="compositionally biased region" description="Low complexity" evidence="1">
    <location>
        <begin position="471"/>
        <end position="482"/>
    </location>
</feature>
<feature type="compositionally biased region" description="Acidic residues" evidence="1">
    <location>
        <begin position="287"/>
        <end position="315"/>
    </location>
</feature>
<feature type="compositionally biased region" description="Basic and acidic residues" evidence="1">
    <location>
        <begin position="571"/>
        <end position="597"/>
    </location>
</feature>
<feature type="compositionally biased region" description="Basic and acidic residues" evidence="1">
    <location>
        <begin position="483"/>
        <end position="493"/>
    </location>
</feature>
<feature type="compositionally biased region" description="Low complexity" evidence="1">
    <location>
        <begin position="735"/>
        <end position="754"/>
    </location>
</feature>
<feature type="compositionally biased region" description="Basic and acidic residues" evidence="1">
    <location>
        <begin position="206"/>
        <end position="218"/>
    </location>
</feature>
<feature type="compositionally biased region" description="Low complexity" evidence="1">
    <location>
        <begin position="606"/>
        <end position="622"/>
    </location>
</feature>
<feature type="compositionally biased region" description="Basic residues" evidence="1">
    <location>
        <begin position="790"/>
        <end position="801"/>
    </location>
</feature>
<evidence type="ECO:0000256" key="1">
    <source>
        <dbReference type="SAM" id="MobiDB-lite"/>
    </source>
</evidence>
<feature type="compositionally biased region" description="Basic and acidic residues" evidence="1">
    <location>
        <begin position="425"/>
        <end position="440"/>
    </location>
</feature>
<sequence length="801" mass="87278">MASLESCPNKTKNKAAELQRIDATGIFANFGYGGGLGGLPKHGRAKKRTIVERSPSKEKKENEAILPAAKRKSTGLFGSPQAKTLPTPTNESPVTVDSMDDEIHAAIQTPARHLRPRTFVPDGEFSPPIEAIPTVTKAPASILKKPRTEASPSRGHIRFVGLPKLSDSPESPVAVDPKAPAPRFAMDLTDESDEEMEFDGQVSRSDFLKKPVEQKEPEQVDVEDECIEMEKTFEKAEDTGFEVAEDVTPEDVTPEEAAQEDVTPEKSSPEDVTPDLTTPEVVTNEEAASEDVTPEEVAPEDVTPEGEASEDVTPEEVALEAVKEVLALNEPEEANEELEKSMEVQSDADEPVFVIITEEGEDEILDVKVEREEGLEKSTEVQAEEPGKEEEEGPLNATFTIERAETPVVEPEELMYGVSFDDDGVERSFEIQADEKKDLESGPIGSMFVREKSPEAQIEVEVEEKKAKTPSRSSSRLSTRSRQASEEPVEKPTPKARRSTRAASKVATPAAPASSTTTISPSRQRGTPRTRLFSEQTVQVVDDSAASAKRKTRSQSVTANTADEATAPKRGRYDWRSKLEKGLKELEESRKMEKPAEEAEVQAPGSTTKRGTRSRTTSNSSTADVQTPSKRTRATTKAAMETLVEVEDSEPTSTRRTARSRTTSTSSTVPTSPKRGRPPKNTEAKETPSSAAKKTPRSRTNSVSSTTTNAETPSKRGRPPKVALETVEEDVEAMTTTASAKRAPRSRTASTSSTVNPVPETPNTQKRRGRPPKATLEPITDNSPPASTTRRTRRTPSRTTD</sequence>
<feature type="region of interest" description="Disordered" evidence="1">
    <location>
        <begin position="330"/>
        <end position="350"/>
    </location>
</feature>